<dbReference type="EMBL" id="WTPX01000102">
    <property type="protein sequence ID" value="NNJ26850.1"/>
    <property type="molecule type" value="Genomic_DNA"/>
</dbReference>
<dbReference type="Proteomes" id="UP000609651">
    <property type="component" value="Unassembled WGS sequence"/>
</dbReference>
<reference evidence="3 4" key="1">
    <citation type="journal article" date="2020" name="Syst. Appl. Microbiol.">
        <title>Alienimonas chondri sp. nov., a novel planctomycete isolated from the biofilm of the red alga Chondrus crispus.</title>
        <authorList>
            <person name="Vitorino I."/>
            <person name="Albuquerque L."/>
            <person name="Wiegand S."/>
            <person name="Kallscheuer N."/>
            <person name="da Costa M.S."/>
            <person name="Lobo-da-Cunha A."/>
            <person name="Jogler C."/>
            <person name="Lage O.M."/>
        </authorList>
    </citation>
    <scope>NUCLEOTIDE SEQUENCE [LARGE SCALE GENOMIC DNA]</scope>
    <source>
        <strain evidence="3 4">LzC2</strain>
    </source>
</reference>
<keyword evidence="4" id="KW-1185">Reference proteome</keyword>
<accession>A0ABX1VG41</accession>
<dbReference type="RefSeq" id="WP_171188284.1">
    <property type="nucleotide sequence ID" value="NZ_WTPX01000102.1"/>
</dbReference>
<organism evidence="3 4">
    <name type="scientific">Alienimonas chondri</name>
    <dbReference type="NCBI Taxonomy" id="2681879"/>
    <lineage>
        <taxon>Bacteria</taxon>
        <taxon>Pseudomonadati</taxon>
        <taxon>Planctomycetota</taxon>
        <taxon>Planctomycetia</taxon>
        <taxon>Planctomycetales</taxon>
        <taxon>Planctomycetaceae</taxon>
        <taxon>Alienimonas</taxon>
    </lineage>
</organism>
<keyword evidence="1" id="KW-0175">Coiled coil</keyword>
<dbReference type="SUPFAM" id="SSF81901">
    <property type="entry name" value="HCP-like"/>
    <property type="match status" value="1"/>
</dbReference>
<gene>
    <name evidence="3" type="ORF">LzC2_29450</name>
</gene>
<feature type="signal peptide" evidence="2">
    <location>
        <begin position="1"/>
        <end position="27"/>
    </location>
</feature>
<dbReference type="InterPro" id="IPR011990">
    <property type="entry name" value="TPR-like_helical_dom_sf"/>
</dbReference>
<evidence type="ECO:0000313" key="4">
    <source>
        <dbReference type="Proteomes" id="UP000609651"/>
    </source>
</evidence>
<protein>
    <recommendedName>
        <fullName evidence="5">Tetratricopeptide repeat protein</fullName>
    </recommendedName>
</protein>
<sequence>MLASRPAARSAGLALLALLLTASPAPAQKYTDAAAAVRAGFGHLRTRDYEAAVGPLEDARDLLSEGRAANAQPSRDLLNVQRALLTTYGELGETEDYWDTGDWILRHADSPATRSLTMRAMRRYARGKRDRDQLREHYEAALTADPNDRIALRLLSELAEDDRDPKAAAERLGRLIDLDAATPAGPDRRDRAEYARLLEQSDEHERAATLFAELAAEAEQLEAARAENGENGGRADGEDATPFGPSLTAANLHLKTARNWLEADRTDEAREAAATADRLGDAGLDTPHDYYFHSFLGGVWAKLDEPAKALPHFEKAAEVATIDGYRKSSREAAQKARDAIAASDQ</sequence>
<feature type="coiled-coil region" evidence="1">
    <location>
        <begin position="204"/>
        <end position="231"/>
    </location>
</feature>
<dbReference type="Gene3D" id="1.25.40.10">
    <property type="entry name" value="Tetratricopeptide repeat domain"/>
    <property type="match status" value="1"/>
</dbReference>
<evidence type="ECO:0000313" key="3">
    <source>
        <dbReference type="EMBL" id="NNJ26850.1"/>
    </source>
</evidence>
<evidence type="ECO:0008006" key="5">
    <source>
        <dbReference type="Google" id="ProtNLM"/>
    </source>
</evidence>
<name>A0ABX1VG41_9PLAN</name>
<feature type="chain" id="PRO_5045775343" description="Tetratricopeptide repeat protein" evidence="2">
    <location>
        <begin position="28"/>
        <end position="345"/>
    </location>
</feature>
<proteinExistence type="predicted"/>
<keyword evidence="2" id="KW-0732">Signal</keyword>
<comment type="caution">
    <text evidence="3">The sequence shown here is derived from an EMBL/GenBank/DDBJ whole genome shotgun (WGS) entry which is preliminary data.</text>
</comment>
<evidence type="ECO:0000256" key="2">
    <source>
        <dbReference type="SAM" id="SignalP"/>
    </source>
</evidence>
<evidence type="ECO:0000256" key="1">
    <source>
        <dbReference type="SAM" id="Coils"/>
    </source>
</evidence>